<dbReference type="EMBL" id="RAPY01000001">
    <property type="protein sequence ID" value="RKE55405.1"/>
    <property type="molecule type" value="Genomic_DNA"/>
</dbReference>
<dbReference type="PIRSF" id="PIRSF018266">
    <property type="entry name" value="FecR"/>
    <property type="match status" value="1"/>
</dbReference>
<keyword evidence="5" id="KW-1185">Reference proteome</keyword>
<evidence type="ECO:0000256" key="1">
    <source>
        <dbReference type="SAM" id="Phobius"/>
    </source>
</evidence>
<accession>A0A420BFD1</accession>
<evidence type="ECO:0000313" key="5">
    <source>
        <dbReference type="Proteomes" id="UP000286246"/>
    </source>
</evidence>
<dbReference type="InterPro" id="IPR032508">
    <property type="entry name" value="FecR_C"/>
</dbReference>
<dbReference type="AlphaFoldDB" id="A0A420BFD1"/>
<dbReference type="OrthoDB" id="1097132at2"/>
<feature type="domain" description="Protein FecR C-terminal" evidence="3">
    <location>
        <begin position="281"/>
        <end position="346"/>
    </location>
</feature>
<sequence length="350" mass="39913">MKQRLSKQLLQKYQQGMCSAEEMAYVESWYNQLSKANNAKDIPELDLAAEDRYFQQHIFGPELRANRHRRAYLKVAASVVFFLMAGAVMYFFSGRQRSPQPLPFSVGQFQADLLIGNEVVSLDEKKPFSPAWMEQRKGDQVAIKTKKGQEFKMELPDGTTVWLNADSKLEIGSGYNVQERAVFLEGEAYFKVAKNKVKPFIVHVGKTSIEALGTAFNVKLYPNDSQLLTTQLDEGKIRVSNAGLQEILLPGQRIQLNVLNGDFQLQQENKQQDAANWKDGYFEFDQTPLPEILADLARWYNFTYSLSPVYKNKVLSGKISKKESFAEVLKILRFAGINYTIDKDRLLLVP</sequence>
<name>A0A420BFD1_SPHD1</name>
<organism evidence="4 5">
    <name type="scientific">Sphingobacterium detergens</name>
    <dbReference type="NCBI Taxonomy" id="1145106"/>
    <lineage>
        <taxon>Bacteria</taxon>
        <taxon>Pseudomonadati</taxon>
        <taxon>Bacteroidota</taxon>
        <taxon>Sphingobacteriia</taxon>
        <taxon>Sphingobacteriales</taxon>
        <taxon>Sphingobacteriaceae</taxon>
        <taxon>Sphingobacterium</taxon>
    </lineage>
</organism>
<proteinExistence type="predicted"/>
<dbReference type="Proteomes" id="UP000286246">
    <property type="component" value="Unassembled WGS sequence"/>
</dbReference>
<gene>
    <name evidence="4" type="ORF">DFQ12_0236</name>
</gene>
<dbReference type="PANTHER" id="PTHR30273">
    <property type="entry name" value="PERIPLASMIC SIGNAL SENSOR AND SIGMA FACTOR ACTIVATOR FECR-RELATED"/>
    <property type="match status" value="1"/>
</dbReference>
<feature type="domain" description="FecR protein" evidence="2">
    <location>
        <begin position="143"/>
        <end position="232"/>
    </location>
</feature>
<dbReference type="PANTHER" id="PTHR30273:SF2">
    <property type="entry name" value="PROTEIN FECR"/>
    <property type="match status" value="1"/>
</dbReference>
<keyword evidence="1" id="KW-1133">Transmembrane helix</keyword>
<dbReference type="Gene3D" id="2.60.120.1440">
    <property type="match status" value="1"/>
</dbReference>
<keyword evidence="1" id="KW-0472">Membrane</keyword>
<dbReference type="RefSeq" id="WP_120257190.1">
    <property type="nucleotide sequence ID" value="NZ_RAPY01000001.1"/>
</dbReference>
<evidence type="ECO:0000259" key="3">
    <source>
        <dbReference type="Pfam" id="PF16344"/>
    </source>
</evidence>
<dbReference type="GO" id="GO:0016989">
    <property type="term" value="F:sigma factor antagonist activity"/>
    <property type="evidence" value="ECO:0007669"/>
    <property type="project" value="TreeGrafter"/>
</dbReference>
<evidence type="ECO:0000259" key="2">
    <source>
        <dbReference type="Pfam" id="PF04773"/>
    </source>
</evidence>
<reference evidence="4 5" key="1">
    <citation type="submission" date="2018-09" db="EMBL/GenBank/DDBJ databases">
        <title>Genomic Encyclopedia of Type Strains, Phase III (KMG-III): the genomes of soil and plant-associated and newly described type strains.</title>
        <authorList>
            <person name="Whitman W."/>
        </authorList>
    </citation>
    <scope>NUCLEOTIDE SEQUENCE [LARGE SCALE GENOMIC DNA]</scope>
    <source>
        <strain evidence="4 5">CECT 7938</strain>
    </source>
</reference>
<comment type="caution">
    <text evidence="4">The sequence shown here is derived from an EMBL/GenBank/DDBJ whole genome shotgun (WGS) entry which is preliminary data.</text>
</comment>
<feature type="transmembrane region" description="Helical" evidence="1">
    <location>
        <begin position="71"/>
        <end position="92"/>
    </location>
</feature>
<dbReference type="Gene3D" id="3.55.50.30">
    <property type="match status" value="1"/>
</dbReference>
<evidence type="ECO:0000313" key="4">
    <source>
        <dbReference type="EMBL" id="RKE55405.1"/>
    </source>
</evidence>
<keyword evidence="1" id="KW-0812">Transmembrane</keyword>
<dbReference type="InterPro" id="IPR012373">
    <property type="entry name" value="Ferrdict_sens_TM"/>
</dbReference>
<dbReference type="Pfam" id="PF16344">
    <property type="entry name" value="FecR_C"/>
    <property type="match status" value="1"/>
</dbReference>
<protein>
    <submittedName>
        <fullName evidence="4">FecR family protein</fullName>
    </submittedName>
</protein>
<dbReference type="Pfam" id="PF04773">
    <property type="entry name" value="FecR"/>
    <property type="match status" value="1"/>
</dbReference>
<dbReference type="InterPro" id="IPR006860">
    <property type="entry name" value="FecR"/>
</dbReference>